<dbReference type="CDD" id="cd12915">
    <property type="entry name" value="PDC2_DGC_like"/>
    <property type="match status" value="1"/>
</dbReference>
<evidence type="ECO:0000256" key="5">
    <source>
        <dbReference type="ARBA" id="ARBA00022553"/>
    </source>
</evidence>
<dbReference type="InterPro" id="IPR035965">
    <property type="entry name" value="PAS-like_dom_sf"/>
</dbReference>
<evidence type="ECO:0000313" key="18">
    <source>
        <dbReference type="EMBL" id="GGB35410.1"/>
    </source>
</evidence>
<keyword evidence="19" id="KW-1185">Reference proteome</keyword>
<dbReference type="Pfam" id="PF08448">
    <property type="entry name" value="PAS_4"/>
    <property type="match status" value="1"/>
</dbReference>
<protein>
    <recommendedName>
        <fullName evidence="3">histidine kinase</fullName>
        <ecNumber evidence="3">2.7.13.3</ecNumber>
    </recommendedName>
</protein>
<comment type="subcellular location">
    <subcellularLocation>
        <location evidence="2">Cell membrane</location>
        <topology evidence="2">Multi-pass membrane protein</topology>
    </subcellularLocation>
</comment>
<evidence type="ECO:0000256" key="3">
    <source>
        <dbReference type="ARBA" id="ARBA00012438"/>
    </source>
</evidence>
<dbReference type="SMART" id="SM00448">
    <property type="entry name" value="REC"/>
    <property type="match status" value="1"/>
</dbReference>
<dbReference type="Gene3D" id="6.10.340.10">
    <property type="match status" value="1"/>
</dbReference>
<evidence type="ECO:0000256" key="6">
    <source>
        <dbReference type="ARBA" id="ARBA00022679"/>
    </source>
</evidence>
<dbReference type="Gene3D" id="3.30.450.20">
    <property type="entry name" value="PAS domain"/>
    <property type="match status" value="6"/>
</dbReference>
<dbReference type="SUPFAM" id="SSF52172">
    <property type="entry name" value="CheY-like"/>
    <property type="match status" value="1"/>
</dbReference>
<dbReference type="InterPro" id="IPR005467">
    <property type="entry name" value="His_kinase_dom"/>
</dbReference>
<feature type="modified residue" description="4-aspartylphosphate" evidence="11">
    <location>
        <position position="1303"/>
    </location>
</feature>
<dbReference type="PROSITE" id="PS50109">
    <property type="entry name" value="HIS_KIN"/>
    <property type="match status" value="1"/>
</dbReference>
<dbReference type="Gene3D" id="1.10.287.130">
    <property type="match status" value="1"/>
</dbReference>
<feature type="domain" description="Histidine kinase" evidence="14">
    <location>
        <begin position="924"/>
        <end position="1192"/>
    </location>
</feature>
<accession>A0ABQ1ICY2</accession>
<dbReference type="InterPro" id="IPR033479">
    <property type="entry name" value="dCache_1"/>
</dbReference>
<dbReference type="PANTHER" id="PTHR43047:SF64">
    <property type="entry name" value="HISTIDINE KINASE CONTAINING CHEY-HOMOLOGOUS RECEIVER DOMAIN AND PAS DOMAIN-RELATED"/>
    <property type="match status" value="1"/>
</dbReference>
<dbReference type="SMART" id="SM00091">
    <property type="entry name" value="PAS"/>
    <property type="match status" value="4"/>
</dbReference>
<dbReference type="EMBL" id="BMDZ01000013">
    <property type="protein sequence ID" value="GGB35410.1"/>
    <property type="molecule type" value="Genomic_DNA"/>
</dbReference>
<feature type="region of interest" description="Disordered" evidence="12">
    <location>
        <begin position="1216"/>
        <end position="1235"/>
    </location>
</feature>
<keyword evidence="4" id="KW-1003">Cell membrane</keyword>
<feature type="transmembrane region" description="Helical" evidence="13">
    <location>
        <begin position="311"/>
        <end position="328"/>
    </location>
</feature>
<dbReference type="Proteomes" id="UP000603352">
    <property type="component" value="Unassembled WGS sequence"/>
</dbReference>
<evidence type="ECO:0000259" key="15">
    <source>
        <dbReference type="PROSITE" id="PS50110"/>
    </source>
</evidence>
<keyword evidence="5 11" id="KW-0597">Phosphoprotein</keyword>
<keyword evidence="8" id="KW-0418">Kinase</keyword>
<dbReference type="Gene3D" id="3.30.565.10">
    <property type="entry name" value="Histidine kinase-like ATPase, C-terminal domain"/>
    <property type="match status" value="1"/>
</dbReference>
<dbReference type="PROSITE" id="PS50112">
    <property type="entry name" value="PAS"/>
    <property type="match status" value="1"/>
</dbReference>
<dbReference type="InterPro" id="IPR003660">
    <property type="entry name" value="HAMP_dom"/>
</dbReference>
<keyword evidence="6" id="KW-0808">Transferase</keyword>
<dbReference type="InterPro" id="IPR003661">
    <property type="entry name" value="HisK_dim/P_dom"/>
</dbReference>
<dbReference type="InterPro" id="IPR003594">
    <property type="entry name" value="HATPase_dom"/>
</dbReference>
<feature type="domain" description="Response regulatory" evidence="15">
    <location>
        <begin position="1254"/>
        <end position="1371"/>
    </location>
</feature>
<evidence type="ECO:0000259" key="16">
    <source>
        <dbReference type="PROSITE" id="PS50112"/>
    </source>
</evidence>
<dbReference type="InterPro" id="IPR004358">
    <property type="entry name" value="Sig_transdc_His_kin-like_C"/>
</dbReference>
<dbReference type="Pfam" id="PF00512">
    <property type="entry name" value="HisKA"/>
    <property type="match status" value="1"/>
</dbReference>
<evidence type="ECO:0000256" key="2">
    <source>
        <dbReference type="ARBA" id="ARBA00004651"/>
    </source>
</evidence>
<dbReference type="RefSeq" id="WP_188576552.1">
    <property type="nucleotide sequence ID" value="NZ_BMDZ01000013.1"/>
</dbReference>
<dbReference type="Pfam" id="PF00672">
    <property type="entry name" value="HAMP"/>
    <property type="match status" value="1"/>
</dbReference>
<evidence type="ECO:0000259" key="14">
    <source>
        <dbReference type="PROSITE" id="PS50109"/>
    </source>
</evidence>
<gene>
    <name evidence="18" type="ORF">GCM10011505_16070</name>
</gene>
<dbReference type="NCBIfam" id="TIGR00229">
    <property type="entry name" value="sensory_box"/>
    <property type="match status" value="1"/>
</dbReference>
<dbReference type="SMART" id="SM00387">
    <property type="entry name" value="HATPase_c"/>
    <property type="match status" value="1"/>
</dbReference>
<sequence length="1382" mass="147962">MHQDRPATLVRSLTVAAVVVGVILAGLVVIQGWRSHTAAMHDAGRRATGLALLLAEHAARSMDAVDIEMARVEDQIRAQDSLPDRLNRAWFDRLTRIAADTPQIKALWLVDPAGQVVQLTHGFPAPVISVADRTYFARAIAGTGGLLMDPPVLGEVTGAWYVPTARAVRGTDGRLIGVVGAAVDPAYFIRVYRSVDVGDAGRLLLLDGDGRKLGAVPDGRPPRADEDLPLAPDAIPASGAPPVVAANPAGLGRAWVDPARIDPGLAMTDPDDGVARIYGTADVPGRPLVVAAGLSVADIRTDWAAGRATDLALLAAMVLVLALTLAFLRTRIVAPVARLHAAVADLGPGRITAPLPVVGGAREIVELAAGIEAMRAALDRNTRSLEDKVALRTAEATARGALLDSAFSALGQGIAIFDPDLFLIACNRQYLDLLGLPPDAARPGTPLAAIAAAALPETLPDEARAPRIARRLELARNRAPASLMERTASGRVIEIAHNPIPDGGSVAIYKDVTEAQQIEKALRDSEWRYRLLAENAGDLILRQSPDGTILYASPAAHGLLGMEPDTLIGRRLADLVVPEDSGILAQHMTALDDQGRHRATLRLRHATGRPVWVEAGARMIRHARTGAPSELHASLRDVGERVAADRALAENARLLSTTLDSMRQGLCLIDGSFRVVLHNRRFLDMNGLQPEECPPLADFEQIMHLMAGRGEFGDDPAFRDVARRMQALRRPWPQSWERRRPDGTVIEVASAPFPGGGLVMTFADVTNRRQAEQALARQGEVLRVTIDAMDQGLMLSDRDFNIVVVNRRYQDLLEIPAGIARPGNPVAEVIRFTARRGEFGPGDPDRLAAAWMARMRDPALIGQPVEHPRPNGRLLEIIRLPVDDGGMLSIYTDVTDRRRVQDALETARERALDAADARARFLATVSHEIRNPLNSILNALHFIEDTDLDAEQAGLAQIMRRASELLLDLLDDVLDLSRIEAGKLVIDPRPFDPLALVSDVKALFDPQARRKGLVLDVAAAASDLPARLVGDHRRLRQILVNLTGNAIKFTDQGRVTIAVTLRPGTGDGGPGTTSHLPVLRFEVIDTGIGIPAEQTRQLFEEYFQARADTMTRGRDAEADQGNDARQGSDSGQGIGQEIDTGRPVGRLAGLGGGAGLGLAIVRRLTELLGGCIGCDSVPGEGSRFWFEVPAAQVLAGNRPPAPADAAPIGAASLRTLPGGRAPVDTDSLPRVQSGPEIMSRDVDTDAAPAPGSVRILLAEDNAMNQMLTARALDRAGYRVDTVGEGMAAVDAAAGTRYDLILMDVQMPGLSGLEATRRIRALPDGHGLMPIVALTANAGREAEDVCRAAGMDDHLSKPFRRDELVAMVHRWLKRPSVGDGRSG</sequence>
<dbReference type="InterPro" id="IPR011006">
    <property type="entry name" value="CheY-like_superfamily"/>
</dbReference>
<dbReference type="InterPro" id="IPR000014">
    <property type="entry name" value="PAS"/>
</dbReference>
<dbReference type="InterPro" id="IPR013656">
    <property type="entry name" value="PAS_4"/>
</dbReference>
<dbReference type="PANTHER" id="PTHR43047">
    <property type="entry name" value="TWO-COMPONENT HISTIDINE PROTEIN KINASE"/>
    <property type="match status" value="1"/>
</dbReference>
<feature type="domain" description="HAMP" evidence="17">
    <location>
        <begin position="330"/>
        <end position="383"/>
    </location>
</feature>
<evidence type="ECO:0000256" key="8">
    <source>
        <dbReference type="ARBA" id="ARBA00022777"/>
    </source>
</evidence>
<evidence type="ECO:0000256" key="4">
    <source>
        <dbReference type="ARBA" id="ARBA00022475"/>
    </source>
</evidence>
<dbReference type="Gene3D" id="3.40.50.2300">
    <property type="match status" value="1"/>
</dbReference>
<name>A0ABQ1ICY2_9PROT</name>
<reference evidence="19" key="1">
    <citation type="journal article" date="2019" name="Int. J. Syst. Evol. Microbiol.">
        <title>The Global Catalogue of Microorganisms (GCM) 10K type strain sequencing project: providing services to taxonomists for standard genome sequencing and annotation.</title>
        <authorList>
            <consortium name="The Broad Institute Genomics Platform"/>
            <consortium name="The Broad Institute Genome Sequencing Center for Infectious Disease"/>
            <person name="Wu L."/>
            <person name="Ma J."/>
        </authorList>
    </citation>
    <scope>NUCLEOTIDE SEQUENCE [LARGE SCALE GENOMIC DNA]</scope>
    <source>
        <strain evidence="19">CGMCC 1.10188</strain>
    </source>
</reference>
<evidence type="ECO:0000256" key="7">
    <source>
        <dbReference type="ARBA" id="ARBA00022692"/>
    </source>
</evidence>
<dbReference type="SMART" id="SM00388">
    <property type="entry name" value="HisKA"/>
    <property type="match status" value="1"/>
</dbReference>
<dbReference type="PRINTS" id="PR00344">
    <property type="entry name" value="BCTRLSENSOR"/>
</dbReference>
<dbReference type="InterPro" id="IPR036890">
    <property type="entry name" value="HATPase_C_sf"/>
</dbReference>
<dbReference type="Pfam" id="PF02518">
    <property type="entry name" value="HATPase_c"/>
    <property type="match status" value="2"/>
</dbReference>
<feature type="domain" description="PAS" evidence="16">
    <location>
        <begin position="525"/>
        <end position="580"/>
    </location>
</feature>
<dbReference type="InterPro" id="IPR036097">
    <property type="entry name" value="HisK_dim/P_sf"/>
</dbReference>
<evidence type="ECO:0000256" key="9">
    <source>
        <dbReference type="ARBA" id="ARBA00022989"/>
    </source>
</evidence>
<keyword evidence="9 13" id="KW-1133">Transmembrane helix</keyword>
<keyword evidence="7 13" id="KW-0812">Transmembrane</keyword>
<dbReference type="CDD" id="cd00082">
    <property type="entry name" value="HisKA"/>
    <property type="match status" value="1"/>
</dbReference>
<evidence type="ECO:0000256" key="13">
    <source>
        <dbReference type="SAM" id="Phobius"/>
    </source>
</evidence>
<dbReference type="Pfam" id="PF00072">
    <property type="entry name" value="Response_reg"/>
    <property type="match status" value="1"/>
</dbReference>
<comment type="catalytic activity">
    <reaction evidence="1">
        <text>ATP + protein L-histidine = ADP + protein N-phospho-L-histidine.</text>
        <dbReference type="EC" id="2.7.13.3"/>
    </reaction>
</comment>
<dbReference type="InterPro" id="IPR001789">
    <property type="entry name" value="Sig_transdc_resp-reg_receiver"/>
</dbReference>
<dbReference type="SMART" id="SM00304">
    <property type="entry name" value="HAMP"/>
    <property type="match status" value="1"/>
</dbReference>
<dbReference type="EC" id="2.7.13.3" evidence="3"/>
<proteinExistence type="predicted"/>
<dbReference type="SUPFAM" id="SSF55785">
    <property type="entry name" value="PYP-like sensor domain (PAS domain)"/>
    <property type="match status" value="4"/>
</dbReference>
<dbReference type="Pfam" id="PF02743">
    <property type="entry name" value="dCache_1"/>
    <property type="match status" value="1"/>
</dbReference>
<feature type="transmembrane region" description="Helical" evidence="13">
    <location>
        <begin position="12"/>
        <end position="30"/>
    </location>
</feature>
<dbReference type="CDD" id="cd17546">
    <property type="entry name" value="REC_hyHK_CKI1_RcsC-like"/>
    <property type="match status" value="1"/>
</dbReference>
<dbReference type="CDD" id="cd00130">
    <property type="entry name" value="PAS"/>
    <property type="match status" value="1"/>
</dbReference>
<keyword evidence="10 13" id="KW-0472">Membrane</keyword>
<dbReference type="SUPFAM" id="SSF55874">
    <property type="entry name" value="ATPase domain of HSP90 chaperone/DNA topoisomerase II/histidine kinase"/>
    <property type="match status" value="1"/>
</dbReference>
<evidence type="ECO:0000256" key="12">
    <source>
        <dbReference type="SAM" id="MobiDB-lite"/>
    </source>
</evidence>
<dbReference type="CDD" id="cd12914">
    <property type="entry name" value="PDC1_DGC_like"/>
    <property type="match status" value="1"/>
</dbReference>
<comment type="caution">
    <text evidence="18">The sequence shown here is derived from an EMBL/GenBank/DDBJ whole genome shotgun (WGS) entry which is preliminary data.</text>
</comment>
<dbReference type="PROSITE" id="PS50885">
    <property type="entry name" value="HAMP"/>
    <property type="match status" value="1"/>
</dbReference>
<dbReference type="SUPFAM" id="SSF47384">
    <property type="entry name" value="Homodimeric domain of signal transducing histidine kinase"/>
    <property type="match status" value="1"/>
</dbReference>
<dbReference type="Pfam" id="PF12860">
    <property type="entry name" value="PAS_7"/>
    <property type="match status" value="3"/>
</dbReference>
<evidence type="ECO:0000256" key="1">
    <source>
        <dbReference type="ARBA" id="ARBA00000085"/>
    </source>
</evidence>
<organism evidence="18 19">
    <name type="scientific">Tistrella bauzanensis</name>
    <dbReference type="NCBI Taxonomy" id="657419"/>
    <lineage>
        <taxon>Bacteria</taxon>
        <taxon>Pseudomonadati</taxon>
        <taxon>Pseudomonadota</taxon>
        <taxon>Alphaproteobacteria</taxon>
        <taxon>Geminicoccales</taxon>
        <taxon>Geminicoccaceae</taxon>
        <taxon>Tistrella</taxon>
    </lineage>
</organism>
<evidence type="ECO:0000256" key="10">
    <source>
        <dbReference type="ARBA" id="ARBA00023136"/>
    </source>
</evidence>
<evidence type="ECO:0000256" key="11">
    <source>
        <dbReference type="PROSITE-ProRule" id="PRU00169"/>
    </source>
</evidence>
<evidence type="ECO:0000259" key="17">
    <source>
        <dbReference type="PROSITE" id="PS50885"/>
    </source>
</evidence>
<dbReference type="PROSITE" id="PS50110">
    <property type="entry name" value="RESPONSE_REGULATORY"/>
    <property type="match status" value="1"/>
</dbReference>
<feature type="region of interest" description="Disordered" evidence="12">
    <location>
        <begin position="1110"/>
        <end position="1140"/>
    </location>
</feature>
<evidence type="ECO:0000313" key="19">
    <source>
        <dbReference type="Proteomes" id="UP000603352"/>
    </source>
</evidence>